<feature type="compositionally biased region" description="Polar residues" evidence="4">
    <location>
        <begin position="1550"/>
        <end position="1560"/>
    </location>
</feature>
<evidence type="ECO:0000259" key="6">
    <source>
        <dbReference type="PROSITE" id="PS50110"/>
    </source>
</evidence>
<evidence type="ECO:0000256" key="3">
    <source>
        <dbReference type="PROSITE-ProRule" id="PRU00169"/>
    </source>
</evidence>
<dbReference type="InterPro" id="IPR001789">
    <property type="entry name" value="Sig_transdc_resp-reg_receiver"/>
</dbReference>
<feature type="region of interest" description="Disordered" evidence="4">
    <location>
        <begin position="971"/>
        <end position="990"/>
    </location>
</feature>
<dbReference type="Proteomes" id="UP000650533">
    <property type="component" value="Chromosome 1"/>
</dbReference>
<dbReference type="PANTHER" id="PTHR45339">
    <property type="entry name" value="HYBRID SIGNAL TRANSDUCTION HISTIDINE KINASE J"/>
    <property type="match status" value="1"/>
</dbReference>
<dbReference type="SMART" id="SM00448">
    <property type="entry name" value="REC"/>
    <property type="match status" value="1"/>
</dbReference>
<feature type="region of interest" description="Disordered" evidence="4">
    <location>
        <begin position="1842"/>
        <end position="2041"/>
    </location>
</feature>
<feature type="region of interest" description="Disordered" evidence="4">
    <location>
        <begin position="1420"/>
        <end position="1455"/>
    </location>
</feature>
<evidence type="ECO:0000256" key="5">
    <source>
        <dbReference type="SAM" id="Phobius"/>
    </source>
</evidence>
<accession>A0A8H8SRG3</accession>
<evidence type="ECO:0000313" key="8">
    <source>
        <dbReference type="Proteomes" id="UP000650533"/>
    </source>
</evidence>
<feature type="transmembrane region" description="Helical" evidence="5">
    <location>
        <begin position="249"/>
        <end position="270"/>
    </location>
</feature>
<dbReference type="PANTHER" id="PTHR45339:SF1">
    <property type="entry name" value="HYBRID SIGNAL TRANSDUCTION HISTIDINE KINASE J"/>
    <property type="match status" value="1"/>
</dbReference>
<name>A0A8H8SRG3_9AGAM</name>
<feature type="compositionally biased region" description="Polar residues" evidence="4">
    <location>
        <begin position="2028"/>
        <end position="2041"/>
    </location>
</feature>
<protein>
    <submittedName>
        <fullName evidence="7">Response regulator receiver</fullName>
    </submittedName>
</protein>
<dbReference type="FunFam" id="3.40.50.2300:FF:000146">
    <property type="entry name" value="Putative two-component response regulator SSK1p"/>
    <property type="match status" value="1"/>
</dbReference>
<gene>
    <name evidence="7" type="ORF">RhiXN_03565</name>
</gene>
<dbReference type="GeneID" id="67025845"/>
<dbReference type="KEGG" id="rsx:RhiXN_03565"/>
<sequence>MPLYILTSKPGWKRKKHTRAPAWKPRFQPHDKVSPQPFYQVESPQEFDERDNELGPDAQVWKTYVKETEQIDGEQVDAWNKSMDVILIFAALFSAISTAFVIESYKNLKKDPEDSSAQILLFMSQLLATMTNGSQELGGQLSNNIQLKQRGSSPSRLDICVNFLWFLSLSLSVAVTLTSMLAKEWCLTFMLGRTGPPGARARERQQRWDGIVCWKMEEVVMLLPSLIHMSLLLFAIGLCIFLWDINRVVASPVIAVTAIVAYLTCTVLPLRSTRSHFHTRQVGITQDAITAKALNWMIGSAVGTLADSGIWSMIRHRLGTNDPFSHYSDLGTATYARALQQILVIGGSMYGYNYGSNTETRRLEVAALGLQTCIDSIIHSIKKHESSVYIITQDLLQRCAHLGVRFLIAHNIEPQLPDTNKLGKSHTSIKIAANDVELAEDITQRLERHLNGEIDIGTTSYAVLSAILALLHTSSLSDNRSIATCTMRLIHAYIGRMERFNRYYSVSSDSRKKDRAKIAIRNHEVQERQLNMLAWVAAAIDLPSRSPEGVSKASYDRYEHVASHIWRFLIESFYSEANGPKRDAQKFRGVLHLIANHQKYKLNSTDHAALKTFLSASHLDHSIFHNKQEFVRSDSEVQLGNVMCECLPSFGASNPQECAELVKTISDRYKRFSPSQRQLVLTPETADGTRGSGSFVRAIGRSPISKLSPDLVKLLISESLVSQLSGALHDDQHLYRGFAIAQLWFILHSSLRSKVRVYESLAALEATLVQDCRLPKGDISMRSVIEKLEIDLESLLADHDGSFNSGAQGYSYLYRILECMSTKRDQPLTANAESWLRHVPNNLRGLASSNVYLAASTSTAGPWSRLGGAGRLTRVLGAYHTYHLHDDDGTTAGCNGFERFVTYFGRDISSSLCPPATTARAYPKLQVWAKDGETKADEDMVNAQGGDNMLGATPLPRLERAFSMPVASQMGHLRHPRRPPGFGSPGSSVNSQPYTPGLSTIYSAPQSAMVKDYVAPQSVFPTYSGLSLELADTAQLIIQTLLQLSPPHMLDPAKEQFSGCTLQLPTTSIGGMLHAMKGLNWMSIRLAGFVESEQNAGLDSVLEESKEETFDIGETLQCVGDLLSGIAAQAGVQLVIYHADVGLKHIGVKGDEGGASYALSHIVRQVIATTEPGETIELGLSLEQHESKVNCIFDVVHRLNSPVDTRIPPQLDTVILRRLLTHIRATLQIKPTAIPSSPSLVATPDTPITPAERQPFPTIKLANEPTLEDLFKFQEKHLKGKRATFYANPKSSFAQHLTSYLTTWGVGIEHRAMDEELPTGETEGKTSFIIIDDDVSVLRARLTQLHAPFVSPALSRKRPSLASNHRPKSSPHIRQLTGISETSSPVVIHFTSLGNYKVVRDVIQSVLGTQSYLEVLVIPKPAGPRRPSSPSQISITSRYKPSSPVSTTRPSPLAIDSNRDYFNETADLLDSAISPGVGPRSETGGGGIVVQNIDGKHTGIFFNPPQKSGSGGPGRATTIDTSFSNKRPHTLPARSGTADSLGRDPGEQSPAYQENSPFQKSPTSPITPAPATVKSPHMPPTIIRTSSGPVVPKAKPTPSSGAKETRRRSSNGGPGNARSPTAVKSPTAGPVGKKPVKKGKDTGIVPPISVLIVEDNPINQNILSTFIRRKKIKYEVANNGLQAVEKWKTGRFHLIFMDIQMPVMDGIEATREIRRLEKIQHGPASTPPIESPGLLSESKQLFTPSSDSKLFGSSGPSSPFRSSVVIVALTASSLQSDRVAALAAGCNDFLTKPVALDWLDKKIIEWGSIKALQMWADPETAKNFQRGQEAKAKAVASQLRIENRRFKNPESSSSSKKGPEIHVQAPTPPPQPASKPVISRRITKSPSPLSRSMVLPSEPPPLPSLKLGGEFNFTGSREANGKASENGTAAKEGKPAQNRVAVEVPKPRDDATDVPELSLDAPSAFSKESMSFEQLASGPSTPRPTQFPESNTSSAQALIPPPPATSSSSLPRDTATSPVSSDAAHTDTPYQSATSIPPSPS</sequence>
<keyword evidence="5" id="KW-1133">Transmembrane helix</keyword>
<keyword evidence="1 3" id="KW-0597">Phosphoprotein</keyword>
<proteinExistence type="predicted"/>
<keyword evidence="5" id="KW-0812">Transmembrane</keyword>
<dbReference type="SUPFAM" id="SSF52172">
    <property type="entry name" value="CheY-like"/>
    <property type="match status" value="1"/>
</dbReference>
<dbReference type="GO" id="GO:0000156">
    <property type="term" value="F:phosphorelay response regulator activity"/>
    <property type="evidence" value="ECO:0007669"/>
    <property type="project" value="UniProtKB-ARBA"/>
</dbReference>
<feature type="transmembrane region" description="Helical" evidence="5">
    <location>
        <begin position="219"/>
        <end position="243"/>
    </location>
</feature>
<organism evidence="7 8">
    <name type="scientific">Rhizoctonia solani</name>
    <dbReference type="NCBI Taxonomy" id="456999"/>
    <lineage>
        <taxon>Eukaryota</taxon>
        <taxon>Fungi</taxon>
        <taxon>Dikarya</taxon>
        <taxon>Basidiomycota</taxon>
        <taxon>Agaricomycotina</taxon>
        <taxon>Agaricomycetes</taxon>
        <taxon>Cantharellales</taxon>
        <taxon>Ceratobasidiaceae</taxon>
        <taxon>Rhizoctonia</taxon>
    </lineage>
</organism>
<feature type="transmembrane region" description="Helical" evidence="5">
    <location>
        <begin position="163"/>
        <end position="182"/>
    </location>
</feature>
<evidence type="ECO:0000256" key="4">
    <source>
        <dbReference type="SAM" id="MobiDB-lite"/>
    </source>
</evidence>
<feature type="transmembrane region" description="Helical" evidence="5">
    <location>
        <begin position="85"/>
        <end position="102"/>
    </location>
</feature>
<keyword evidence="5" id="KW-0472">Membrane</keyword>
<dbReference type="RefSeq" id="XP_043175801.1">
    <property type="nucleotide sequence ID" value="XM_043323382.1"/>
</dbReference>
<feature type="compositionally biased region" description="Low complexity" evidence="4">
    <location>
        <begin position="1561"/>
        <end position="1572"/>
    </location>
</feature>
<dbReference type="PROSITE" id="PS50110">
    <property type="entry name" value="RESPONSE_REGULATORY"/>
    <property type="match status" value="1"/>
</dbReference>
<dbReference type="InterPro" id="IPR045338">
    <property type="entry name" value="DUF6535"/>
</dbReference>
<evidence type="ECO:0000256" key="1">
    <source>
        <dbReference type="ARBA" id="ARBA00022553"/>
    </source>
</evidence>
<dbReference type="Pfam" id="PF00072">
    <property type="entry name" value="Response_reg"/>
    <property type="match status" value="1"/>
</dbReference>
<dbReference type="EMBL" id="CP059658">
    <property type="protein sequence ID" value="QRW15564.1"/>
    <property type="molecule type" value="Genomic_DNA"/>
</dbReference>
<dbReference type="CDD" id="cd17546">
    <property type="entry name" value="REC_hyHK_CKI1_RcsC-like"/>
    <property type="match status" value="1"/>
</dbReference>
<feature type="compositionally biased region" description="Low complexity" evidence="4">
    <location>
        <begin position="1425"/>
        <end position="1452"/>
    </location>
</feature>
<feature type="compositionally biased region" description="Polar residues" evidence="4">
    <location>
        <begin position="1966"/>
        <end position="1996"/>
    </location>
</feature>
<keyword evidence="2" id="KW-0902">Two-component regulatory system</keyword>
<dbReference type="InterPro" id="IPR011006">
    <property type="entry name" value="CheY-like_superfamily"/>
</dbReference>
<evidence type="ECO:0000256" key="2">
    <source>
        <dbReference type="ARBA" id="ARBA00023012"/>
    </source>
</evidence>
<feature type="domain" description="Response regulatory" evidence="6">
    <location>
        <begin position="1649"/>
        <end position="1807"/>
    </location>
</feature>
<dbReference type="Gene3D" id="3.40.50.2300">
    <property type="match status" value="1"/>
</dbReference>
<evidence type="ECO:0000313" key="7">
    <source>
        <dbReference type="EMBL" id="QRW15564.1"/>
    </source>
</evidence>
<feature type="region of interest" description="Disordered" evidence="4">
    <location>
        <begin position="1497"/>
        <end position="1640"/>
    </location>
</feature>
<dbReference type="Pfam" id="PF20153">
    <property type="entry name" value="DUF6535"/>
    <property type="match status" value="1"/>
</dbReference>
<feature type="compositionally biased region" description="Polar residues" evidence="4">
    <location>
        <begin position="1913"/>
        <end position="1927"/>
    </location>
</feature>
<reference evidence="7" key="1">
    <citation type="submission" date="2020-05" db="EMBL/GenBank/DDBJ databases">
        <title>Evolutionary and genomic comparisons of hybrid uninucleate and nonhybrid Rhizoctonia fungi.</title>
        <authorList>
            <person name="Li C."/>
            <person name="Chen X."/>
        </authorList>
    </citation>
    <scope>NUCLEOTIDE SEQUENCE</scope>
    <source>
        <strain evidence="7">AG-1 IA</strain>
    </source>
</reference>
<feature type="region of interest" description="Disordered" evidence="4">
    <location>
        <begin position="1"/>
        <end position="35"/>
    </location>
</feature>
<feature type="modified residue" description="4-aspartylphosphate" evidence="3">
    <location>
        <position position="1698"/>
    </location>
</feature>